<dbReference type="EMBL" id="CP001071">
    <property type="protein sequence ID" value="ACD05800.1"/>
    <property type="molecule type" value="Genomic_DNA"/>
</dbReference>
<evidence type="ECO:0000256" key="1">
    <source>
        <dbReference type="SAM" id="SignalP"/>
    </source>
</evidence>
<dbReference type="KEGG" id="amu:Amuc_1989"/>
<dbReference type="HOGENOM" id="CLU_574454_0_0_0"/>
<sequence>MKQAITLFLCACALPTALLLPHARAEGVITLKSGEKLPGSMDTMNRPYLKVRSSILSKPVDVHMGELDELSSSRPLEIPEQFSIIRLANGDEVYGTLKALDAENLQLQTAWGGLLQMDRKYVRHIGFDSQKAYLRNATESLQGWESSAKSTLPECRNGYWLMRGSNNTELQTSFPMPPRLHVQFSLYHTNTFRINLALWKDSESGNSINLDLSLEKAELSKNSSGQYRTLGRVKRNTERNWYADKSVKRSDVHFYADPEKGNYYLYVNGEQVARWEEVKEMDTIFENESGDNEGEDGESAGKYEFKPGNTLALGGYDSLNMAVFHLNVFDWNGAIPHLEEELDIISRYDPTAPRDKALLVNGDVLRGAISLQEEGSIRIKSDHYDVTVPTARVRALDQKGHEEKDLPEDSSDTRVFLTDQSVLSLALETIRNGVMEGRSSAVGKVRIPLQSVRKVQFNLQNPELRKQRETPFRCK</sequence>
<accession>B2UNT4</accession>
<dbReference type="Proteomes" id="UP000001031">
    <property type="component" value="Chromosome"/>
</dbReference>
<reference evidence="3" key="1">
    <citation type="journal article" date="2011" name="PLoS ONE">
        <title>The genome of Akkermansia muciniphila, a dedicated intestinal mucin degrader, and its use in exploring intestinal metagenomes.</title>
        <authorList>
            <person name="van Passel M.W."/>
            <person name="Kant R."/>
            <person name="Zoetendal E.G."/>
            <person name="Plugge C.M."/>
            <person name="Derrien M."/>
            <person name="Malfatti S.A."/>
            <person name="Chain P.S."/>
            <person name="Woyke T."/>
            <person name="Palva A."/>
            <person name="de Vos W.M."/>
            <person name="Smidt H."/>
        </authorList>
    </citation>
    <scope>NUCLEOTIDE SEQUENCE [LARGE SCALE GENOMIC DNA]</scope>
    <source>
        <strain evidence="3">ATCC BAA-835 / DSM 22959 / JCM 33894 / BCRC 81048 / CCUG 64013 / CIP 107961 / Muc</strain>
    </source>
</reference>
<proteinExistence type="predicted"/>
<dbReference type="RefSeq" id="WP_012421014.1">
    <property type="nucleotide sequence ID" value="NC_010655.1"/>
</dbReference>
<dbReference type="BioCyc" id="AMUC349741:G1GBX-2119-MONOMER"/>
<feature type="signal peptide" evidence="1">
    <location>
        <begin position="1"/>
        <end position="25"/>
    </location>
</feature>
<keyword evidence="3" id="KW-1185">Reference proteome</keyword>
<feature type="chain" id="PRO_5002781782" description="LamG domain-containing protein" evidence="1">
    <location>
        <begin position="26"/>
        <end position="475"/>
    </location>
</feature>
<evidence type="ECO:0000313" key="2">
    <source>
        <dbReference type="EMBL" id="ACD05800.1"/>
    </source>
</evidence>
<name>B2UNT4_AKKM8</name>
<gene>
    <name evidence="2" type="ordered locus">Amuc_1989</name>
</gene>
<dbReference type="STRING" id="349741.Amuc_1989"/>
<protein>
    <recommendedName>
        <fullName evidence="4">LamG domain-containing protein</fullName>
    </recommendedName>
</protein>
<organism evidence="2 3">
    <name type="scientific">Akkermansia muciniphila (strain ATCC BAA-835 / DSM 22959 / JCM 33894 / BCRC 81048 / CCUG 64013 / CIP 107961 / Muc)</name>
    <dbReference type="NCBI Taxonomy" id="349741"/>
    <lineage>
        <taxon>Bacteria</taxon>
        <taxon>Pseudomonadati</taxon>
        <taxon>Verrucomicrobiota</taxon>
        <taxon>Verrucomicrobiia</taxon>
        <taxon>Verrucomicrobiales</taxon>
        <taxon>Akkermansiaceae</taxon>
        <taxon>Akkermansia</taxon>
    </lineage>
</organism>
<evidence type="ECO:0000313" key="3">
    <source>
        <dbReference type="Proteomes" id="UP000001031"/>
    </source>
</evidence>
<dbReference type="PaxDb" id="349741-Amuc_1989"/>
<dbReference type="AlphaFoldDB" id="B2UNT4"/>
<dbReference type="OrthoDB" id="199270at2"/>
<evidence type="ECO:0008006" key="4">
    <source>
        <dbReference type="Google" id="ProtNLM"/>
    </source>
</evidence>
<keyword evidence="1" id="KW-0732">Signal</keyword>